<accession>W4JW74</accession>
<name>W4JW74_HETIT</name>
<dbReference type="OrthoDB" id="3251571at2759"/>
<dbReference type="eggNOG" id="ENOG502R1YP">
    <property type="taxonomic scope" value="Eukaryota"/>
</dbReference>
<protein>
    <recommendedName>
        <fullName evidence="1">DUF6593 domain-containing protein</fullName>
    </recommendedName>
</protein>
<evidence type="ECO:0000259" key="1">
    <source>
        <dbReference type="Pfam" id="PF20236"/>
    </source>
</evidence>
<dbReference type="EMBL" id="KI925462">
    <property type="protein sequence ID" value="ETW77724.1"/>
    <property type="molecule type" value="Genomic_DNA"/>
</dbReference>
<dbReference type="Proteomes" id="UP000030671">
    <property type="component" value="Unassembled WGS sequence"/>
</dbReference>
<dbReference type="GeneID" id="20675358"/>
<gene>
    <name evidence="2" type="ORF">HETIRDRAFT_441368</name>
</gene>
<feature type="domain" description="DUF6593" evidence="1">
    <location>
        <begin position="23"/>
        <end position="195"/>
    </location>
</feature>
<dbReference type="RefSeq" id="XP_009549759.1">
    <property type="nucleotide sequence ID" value="XM_009551464.1"/>
</dbReference>
<dbReference type="Pfam" id="PF20236">
    <property type="entry name" value="DUF6593"/>
    <property type="match status" value="1"/>
</dbReference>
<organism evidence="2 3">
    <name type="scientific">Heterobasidion irregulare (strain TC 32-1)</name>
    <dbReference type="NCBI Taxonomy" id="747525"/>
    <lineage>
        <taxon>Eukaryota</taxon>
        <taxon>Fungi</taxon>
        <taxon>Dikarya</taxon>
        <taxon>Basidiomycota</taxon>
        <taxon>Agaricomycotina</taxon>
        <taxon>Agaricomycetes</taxon>
        <taxon>Russulales</taxon>
        <taxon>Bondarzewiaceae</taxon>
        <taxon>Heterobasidion</taxon>
        <taxon>Heterobasidion annosum species complex</taxon>
    </lineage>
</organism>
<evidence type="ECO:0000313" key="2">
    <source>
        <dbReference type="EMBL" id="ETW77724.1"/>
    </source>
</evidence>
<dbReference type="InterPro" id="IPR046528">
    <property type="entry name" value="DUF6593"/>
</dbReference>
<dbReference type="AlphaFoldDB" id="W4JW74"/>
<sequence length="284" mass="30776">MSVPPSGVGPPSYHLKLSSTTVMDTTYVDTATSRPVFATITRAGVTTLYRFGGRDGIEDVGEIRWNGGARGGQLVTLHGQTVPCEDFVRKSKGILGGVSHTFEAARQRCKWKSGETIGFMHETSGYPGMREWHCRLVAQSASSTATALCSPTQSTSDTLLARFVPPQLGLIKSELSIYPAGAAIIDELLLTSIMVAAGKSEWRTRESPSSRTRESLARGRASGLPLYRLQLAPGHQRVRSLPMPMIPFDGDDDPDLPPYRSTLTVNMEGAGVVPYSYSQAIREE</sequence>
<proteinExistence type="predicted"/>
<dbReference type="KEGG" id="hir:HETIRDRAFT_441368"/>
<dbReference type="HOGENOM" id="CLU_980243_0_0_1"/>
<reference evidence="2 3" key="1">
    <citation type="journal article" date="2012" name="New Phytol.">
        <title>Insight into trade-off between wood decay and parasitism from the genome of a fungal forest pathogen.</title>
        <authorList>
            <person name="Olson A."/>
            <person name="Aerts A."/>
            <person name="Asiegbu F."/>
            <person name="Belbahri L."/>
            <person name="Bouzid O."/>
            <person name="Broberg A."/>
            <person name="Canback B."/>
            <person name="Coutinho P.M."/>
            <person name="Cullen D."/>
            <person name="Dalman K."/>
            <person name="Deflorio G."/>
            <person name="van Diepen L.T."/>
            <person name="Dunand C."/>
            <person name="Duplessis S."/>
            <person name="Durling M."/>
            <person name="Gonthier P."/>
            <person name="Grimwood J."/>
            <person name="Fossdal C.G."/>
            <person name="Hansson D."/>
            <person name="Henrissat B."/>
            <person name="Hietala A."/>
            <person name="Himmelstrand K."/>
            <person name="Hoffmeister D."/>
            <person name="Hogberg N."/>
            <person name="James T.Y."/>
            <person name="Karlsson M."/>
            <person name="Kohler A."/>
            <person name="Kues U."/>
            <person name="Lee Y.H."/>
            <person name="Lin Y.C."/>
            <person name="Lind M."/>
            <person name="Lindquist E."/>
            <person name="Lombard V."/>
            <person name="Lucas S."/>
            <person name="Lunden K."/>
            <person name="Morin E."/>
            <person name="Murat C."/>
            <person name="Park J."/>
            <person name="Raffaello T."/>
            <person name="Rouze P."/>
            <person name="Salamov A."/>
            <person name="Schmutz J."/>
            <person name="Solheim H."/>
            <person name="Stahlberg J."/>
            <person name="Velez H."/>
            <person name="de Vries R.P."/>
            <person name="Wiebenga A."/>
            <person name="Woodward S."/>
            <person name="Yakovlev I."/>
            <person name="Garbelotto M."/>
            <person name="Martin F."/>
            <person name="Grigoriev I.V."/>
            <person name="Stenlid J."/>
        </authorList>
    </citation>
    <scope>NUCLEOTIDE SEQUENCE [LARGE SCALE GENOMIC DNA]</scope>
    <source>
        <strain evidence="2 3">TC 32-1</strain>
    </source>
</reference>
<keyword evidence="3" id="KW-1185">Reference proteome</keyword>
<evidence type="ECO:0000313" key="3">
    <source>
        <dbReference type="Proteomes" id="UP000030671"/>
    </source>
</evidence>
<dbReference type="InParanoid" id="W4JW74"/>